<keyword evidence="4" id="KW-0812">Transmembrane</keyword>
<protein>
    <submittedName>
        <fullName evidence="5">UDP-glycosyltransferase UGT48C1</fullName>
    </submittedName>
</protein>
<evidence type="ECO:0000256" key="4">
    <source>
        <dbReference type="SAM" id="Phobius"/>
    </source>
</evidence>
<evidence type="ECO:0000256" key="3">
    <source>
        <dbReference type="ARBA" id="ARBA00022679"/>
    </source>
</evidence>
<dbReference type="Proteomes" id="UP000037510">
    <property type="component" value="Unassembled WGS sequence"/>
</dbReference>
<dbReference type="PANTHER" id="PTHR48043:SF159">
    <property type="entry name" value="EG:EG0003.4 PROTEIN-RELATED"/>
    <property type="match status" value="1"/>
</dbReference>
<proteinExistence type="inferred from homology"/>
<evidence type="ECO:0000256" key="1">
    <source>
        <dbReference type="ARBA" id="ARBA00009995"/>
    </source>
</evidence>
<evidence type="ECO:0000313" key="6">
    <source>
        <dbReference type="Proteomes" id="UP000037510"/>
    </source>
</evidence>
<reference evidence="5 6" key="1">
    <citation type="journal article" date="2015" name="Genome Biol. Evol.">
        <title>The genome of winter moth (Operophtera brumata) provides a genomic perspective on sexual dimorphism and phenology.</title>
        <authorList>
            <person name="Derks M.F."/>
            <person name="Smit S."/>
            <person name="Salis L."/>
            <person name="Schijlen E."/>
            <person name="Bossers A."/>
            <person name="Mateman C."/>
            <person name="Pijl A.S."/>
            <person name="de Ridder D."/>
            <person name="Groenen M.A."/>
            <person name="Visser M.E."/>
            <person name="Megens H.J."/>
        </authorList>
    </citation>
    <scope>NUCLEOTIDE SEQUENCE [LARGE SCALE GENOMIC DNA]</scope>
    <source>
        <strain evidence="5">WM2013NL</strain>
        <tissue evidence="5">Head and thorax</tissue>
    </source>
</reference>
<dbReference type="EMBL" id="JTDY01000175">
    <property type="protein sequence ID" value="KOB78439.1"/>
    <property type="molecule type" value="Genomic_DNA"/>
</dbReference>
<comment type="similarity">
    <text evidence="1">Belongs to the UDP-glycosyltransferase family.</text>
</comment>
<dbReference type="Gene3D" id="3.40.50.2000">
    <property type="entry name" value="Glycogen Phosphorylase B"/>
    <property type="match status" value="1"/>
</dbReference>
<gene>
    <name evidence="5" type="ORF">OBRU01_02347</name>
</gene>
<dbReference type="PANTHER" id="PTHR48043">
    <property type="entry name" value="EG:EG0003.4 PROTEIN-RELATED"/>
    <property type="match status" value="1"/>
</dbReference>
<dbReference type="SUPFAM" id="SSF53756">
    <property type="entry name" value="UDP-Glycosyltransferase/glycogen phosphorylase"/>
    <property type="match status" value="1"/>
</dbReference>
<evidence type="ECO:0000313" key="5">
    <source>
        <dbReference type="EMBL" id="KOB78439.1"/>
    </source>
</evidence>
<comment type="caution">
    <text evidence="5">The sequence shown here is derived from an EMBL/GenBank/DDBJ whole genome shotgun (WGS) entry which is preliminary data.</text>
</comment>
<accession>A0A0L7LSS8</accession>
<dbReference type="InterPro" id="IPR050271">
    <property type="entry name" value="UDP-glycosyltransferase"/>
</dbReference>
<keyword evidence="3 5" id="KW-0808">Transferase</keyword>
<keyword evidence="2" id="KW-0328">Glycosyltransferase</keyword>
<keyword evidence="4" id="KW-1133">Transmembrane helix</keyword>
<evidence type="ECO:0000256" key="2">
    <source>
        <dbReference type="ARBA" id="ARBA00022676"/>
    </source>
</evidence>
<organism evidence="5 6">
    <name type="scientific">Operophtera brumata</name>
    <name type="common">Winter moth</name>
    <name type="synonym">Phalaena brumata</name>
    <dbReference type="NCBI Taxonomy" id="104452"/>
    <lineage>
        <taxon>Eukaryota</taxon>
        <taxon>Metazoa</taxon>
        <taxon>Ecdysozoa</taxon>
        <taxon>Arthropoda</taxon>
        <taxon>Hexapoda</taxon>
        <taxon>Insecta</taxon>
        <taxon>Pterygota</taxon>
        <taxon>Neoptera</taxon>
        <taxon>Endopterygota</taxon>
        <taxon>Lepidoptera</taxon>
        <taxon>Glossata</taxon>
        <taxon>Ditrysia</taxon>
        <taxon>Geometroidea</taxon>
        <taxon>Geometridae</taxon>
        <taxon>Larentiinae</taxon>
        <taxon>Operophtera</taxon>
    </lineage>
</organism>
<keyword evidence="6" id="KW-1185">Reference proteome</keyword>
<dbReference type="FunFam" id="3.40.50.2000:FF:000050">
    <property type="entry name" value="UDP-glucuronosyltransferase"/>
    <property type="match status" value="1"/>
</dbReference>
<dbReference type="InterPro" id="IPR002213">
    <property type="entry name" value="UDP_glucos_trans"/>
</dbReference>
<keyword evidence="4" id="KW-0472">Membrane</keyword>
<sequence length="294" mass="33660">MTYYAETPIYHEAYRVAHSVRGRTIPDYEALVYNGSMLLVNSQPLLGQSLTLPQNAKYVGGHHIEVPTKPLSKSLQQLLDRSKNGVIFFSLGSNIKSKDLPERMQRKLLDLFGQLEQTVIWKFEEALTGLPRNVHVLKWAPQTSILNHTNTVLLITHGGFMSYMEATYFGVPIIGIPLFGDQFLTMDLVVERGRGLRVDFAEDLPYRSNARQASSIFRHTLAPPAQELLHWIELVLHHGADHLRSPAVQLSVFQKLHLDIVLLFIMFLWFCSKVLKVIRVHWNTHDVEDDRKTQ</sequence>
<dbReference type="STRING" id="104452.A0A0L7LSS8"/>
<dbReference type="Pfam" id="PF00201">
    <property type="entry name" value="UDPGT"/>
    <property type="match status" value="1"/>
</dbReference>
<feature type="transmembrane region" description="Helical" evidence="4">
    <location>
        <begin position="256"/>
        <end position="275"/>
    </location>
</feature>
<dbReference type="CDD" id="cd03784">
    <property type="entry name" value="GT1_Gtf-like"/>
    <property type="match status" value="1"/>
</dbReference>
<dbReference type="AlphaFoldDB" id="A0A0L7LSS8"/>
<name>A0A0L7LSS8_OPEBR</name>
<dbReference type="GO" id="GO:0008194">
    <property type="term" value="F:UDP-glycosyltransferase activity"/>
    <property type="evidence" value="ECO:0007669"/>
    <property type="project" value="InterPro"/>
</dbReference>